<dbReference type="Proteomes" id="UP001317629">
    <property type="component" value="Plasmid pSS37A-Re-3"/>
</dbReference>
<proteinExistence type="predicted"/>
<evidence type="ECO:0008006" key="4">
    <source>
        <dbReference type="Google" id="ProtNLM"/>
    </source>
</evidence>
<reference evidence="2 3" key="1">
    <citation type="journal article" date="2023" name="Int. J. Syst. Evol. Microbiol.">
        <title>Methylocystis iwaonis sp. nov., a type II methane-oxidizing bacterium from surface soil of a rice paddy field in Japan, and emended description of the genus Methylocystis (ex Whittenbury et al. 1970) Bowman et al. 1993.</title>
        <authorList>
            <person name="Kaise H."/>
            <person name="Sawadogo J.B."/>
            <person name="Alam M.S."/>
            <person name="Ueno C."/>
            <person name="Dianou D."/>
            <person name="Shinjo R."/>
            <person name="Asakawa S."/>
        </authorList>
    </citation>
    <scope>NUCLEOTIDE SEQUENCE [LARGE SCALE GENOMIC DNA]</scope>
    <source>
        <strain evidence="2 3">SS37A-Re</strain>
    </source>
</reference>
<name>A0ABM8EEZ6_9HYPH</name>
<geneLocation type="plasmid" evidence="2 3">
    <name>pSS37A-Re-3</name>
</geneLocation>
<keyword evidence="2" id="KW-0614">Plasmid</keyword>
<sequence length="56" mass="6335">MEWLSAEAGGDNLKWERFGRLCEHPEAHREQVGSAKKRRSDAVAVAENYDIHGTPQ</sequence>
<evidence type="ECO:0000313" key="3">
    <source>
        <dbReference type="Proteomes" id="UP001317629"/>
    </source>
</evidence>
<feature type="region of interest" description="Disordered" evidence="1">
    <location>
        <begin position="29"/>
        <end position="56"/>
    </location>
</feature>
<evidence type="ECO:0000313" key="2">
    <source>
        <dbReference type="EMBL" id="BDV36623.1"/>
    </source>
</evidence>
<accession>A0ABM8EEZ6</accession>
<protein>
    <recommendedName>
        <fullName evidence="4">Transposase</fullName>
    </recommendedName>
</protein>
<keyword evidence="3" id="KW-1185">Reference proteome</keyword>
<dbReference type="EMBL" id="AP027145">
    <property type="protein sequence ID" value="BDV36623.1"/>
    <property type="molecule type" value="Genomic_DNA"/>
</dbReference>
<gene>
    <name evidence="2" type="ORF">SS37A_41530</name>
</gene>
<organism evidence="2 3">
    <name type="scientific">Methylocystis iwaonis</name>
    <dbReference type="NCBI Taxonomy" id="2885079"/>
    <lineage>
        <taxon>Bacteria</taxon>
        <taxon>Pseudomonadati</taxon>
        <taxon>Pseudomonadota</taxon>
        <taxon>Alphaproteobacteria</taxon>
        <taxon>Hyphomicrobiales</taxon>
        <taxon>Methylocystaceae</taxon>
        <taxon>Methylocystis</taxon>
    </lineage>
</organism>
<evidence type="ECO:0000256" key="1">
    <source>
        <dbReference type="SAM" id="MobiDB-lite"/>
    </source>
</evidence>